<dbReference type="OrthoDB" id="289293at2759"/>
<organism evidence="1 2">
    <name type="scientific">Paramecium pentaurelia</name>
    <dbReference type="NCBI Taxonomy" id="43138"/>
    <lineage>
        <taxon>Eukaryota</taxon>
        <taxon>Sar</taxon>
        <taxon>Alveolata</taxon>
        <taxon>Ciliophora</taxon>
        <taxon>Intramacronucleata</taxon>
        <taxon>Oligohymenophorea</taxon>
        <taxon>Peniculida</taxon>
        <taxon>Parameciidae</taxon>
        <taxon>Paramecium</taxon>
    </lineage>
</organism>
<evidence type="ECO:0000313" key="2">
    <source>
        <dbReference type="Proteomes" id="UP000689195"/>
    </source>
</evidence>
<name>A0A8S1YMG6_9CILI</name>
<dbReference type="EMBL" id="CAJJDO010000167">
    <property type="protein sequence ID" value="CAD8212284.1"/>
    <property type="molecule type" value="Genomic_DNA"/>
</dbReference>
<keyword evidence="2" id="KW-1185">Reference proteome</keyword>
<gene>
    <name evidence="1" type="ORF">PPENT_87.1.T1670066</name>
</gene>
<proteinExistence type="predicted"/>
<dbReference type="Proteomes" id="UP000689195">
    <property type="component" value="Unassembled WGS sequence"/>
</dbReference>
<evidence type="ECO:0000313" key="1">
    <source>
        <dbReference type="EMBL" id="CAD8212284.1"/>
    </source>
</evidence>
<sequence length="822" mass="94986">MHQHITAQSLRKQLENKEQLMHTLKHLENRVTHDIVPVLIEILKTVDQAIRLVAKLIQLQPKEFNSQTLQVAIQRCLGSPINITLLKAIGALLQEFKIDTPDQFIRQVFRCCFTGIPQFGNLQPEHVVTDLSSDSEGQSDAAQKANSKIRSTSILVLKTLIKEFPLYFQSNWQLFLQKLLQLLQHEPRKNTKINLIQLIIILLDTLNVSKWIQGIEIVKHQHGFQPKAYVLFQGVKQIHETALALLSGWKQNDSQFNIQLCKLEVYLMQECRILTKLQDSEGAIPLYQISLQLMNDVTVKTSAMQILNFLVYEGIKTIDVKYLIKQCLQGIKDRNENNNNNNDLFIQECYQLLQKCQSHFHKEFCELVNCQELQRIKQPNIQYYRIFEEISCVAEQGFQDILIDVALECLQSNAVELVPAGFNIIGNLQEFFWQKQNKEVIEKMIKQISYIYVQLFSDTPFNMSSLKITFYKAIGTLCSSNSILQNPMAVQELSQMFNKLQGNNVHVLEKSSWAAANLSSLVNLNQEFYQLFVNFAMNNKEKISTNGLRGLGYYLMKCQQAIINQDLINCYANALASKNPKISWNASTSLHNAVQGNCKELLENAKIRQSILDVLTKGDNLKAQMHCVELVRYLRNEYAKDYLRSLIQILVKFKNHDNFIEKKYQTRMRESVLFVLEVFFKRLSLDELINSLDDTLHEENALERVATEIYAAVLDRKPKDSQIIIANSDLSKQEVLQLQQNFKDDEKTFKQQQEHSYIINQYLSVPKEEEFQKFFQQMSFIATTLYNVIDESPSDKLISFSALEALQELSTDSSLIKIYSID</sequence>
<protein>
    <submittedName>
        <fullName evidence="1">Uncharacterized protein</fullName>
    </submittedName>
</protein>
<dbReference type="AlphaFoldDB" id="A0A8S1YMG6"/>
<comment type="caution">
    <text evidence="1">The sequence shown here is derived from an EMBL/GenBank/DDBJ whole genome shotgun (WGS) entry which is preliminary data.</text>
</comment>
<accession>A0A8S1YMG6</accession>
<reference evidence="1" key="1">
    <citation type="submission" date="2021-01" db="EMBL/GenBank/DDBJ databases">
        <authorList>
            <consortium name="Genoscope - CEA"/>
            <person name="William W."/>
        </authorList>
    </citation>
    <scope>NUCLEOTIDE SEQUENCE</scope>
</reference>